<evidence type="ECO:0000313" key="2">
    <source>
        <dbReference type="Proteomes" id="UP000319449"/>
    </source>
</evidence>
<protein>
    <submittedName>
        <fullName evidence="1">Uncharacterized protein</fullName>
    </submittedName>
</protein>
<dbReference type="EMBL" id="VLLN01000005">
    <property type="protein sequence ID" value="TWJ26538.1"/>
    <property type="molecule type" value="Genomic_DNA"/>
</dbReference>
<accession>A0A562W8V8</accession>
<dbReference type="Proteomes" id="UP000319449">
    <property type="component" value="Unassembled WGS sequence"/>
</dbReference>
<dbReference type="AlphaFoldDB" id="A0A562W8V8"/>
<sequence>MIKNISKWLPDSEPALCAWIVNECEIDDFLVVKELFESNPIYLMNNENPHYIFGYIYLYLHHGCNLSEIKDELISKSQEYIICSIIISIIDSLKNYDIDKATSYVDTISELNKGTNCYDKLIYCIEIFISINSKLLNDIVTGSIYGHITQKAWWLDRPQLTTTLRDISAETNKLPYSIKNTVSNRINEINMLTDIAASKNVCDITKVLSACCYSIVPYYIKKNHLITAFLLIHRSLDFYFASDAINKGLIGVQRDFLSYINKSAAIDDVMPRIHLYNTYFDYIAKTDRLAPNLEDIIRNINKKRNQLIHTHGVDSVSKDEIDKAYNDAGLILKCDQDWKVQLARFRTRLVVNAKDLIYESFNLKDVISLIK</sequence>
<reference evidence="1 2" key="1">
    <citation type="submission" date="2019-07" db="EMBL/GenBank/DDBJ databases">
        <title>Genomic Encyclopedia of Archaeal and Bacterial Type Strains, Phase II (KMG-II): from individual species to whole genera.</title>
        <authorList>
            <person name="Goeker M."/>
        </authorList>
    </citation>
    <scope>NUCLEOTIDE SEQUENCE [LARGE SCALE GENOMIC DNA]</scope>
    <source>
        <strain evidence="1 2">ATCC BAA-1139</strain>
    </source>
</reference>
<evidence type="ECO:0000313" key="1">
    <source>
        <dbReference type="EMBL" id="TWJ26538.1"/>
    </source>
</evidence>
<dbReference type="RefSeq" id="WP_145019818.1">
    <property type="nucleotide sequence ID" value="NZ_VLLN01000005.1"/>
</dbReference>
<keyword evidence="2" id="KW-1185">Reference proteome</keyword>
<comment type="caution">
    <text evidence="1">The sequence shown here is derived from an EMBL/GenBank/DDBJ whole genome shotgun (WGS) entry which is preliminary data.</text>
</comment>
<name>A0A562W8V8_9BACT</name>
<organism evidence="1 2">
    <name type="scientific">Geobacter argillaceus</name>
    <dbReference type="NCBI Taxonomy" id="345631"/>
    <lineage>
        <taxon>Bacteria</taxon>
        <taxon>Pseudomonadati</taxon>
        <taxon>Thermodesulfobacteriota</taxon>
        <taxon>Desulfuromonadia</taxon>
        <taxon>Geobacterales</taxon>
        <taxon>Geobacteraceae</taxon>
        <taxon>Geobacter</taxon>
    </lineage>
</organism>
<proteinExistence type="predicted"/>
<gene>
    <name evidence="1" type="ORF">JN12_01250</name>
</gene>